<dbReference type="Pfam" id="PF12974">
    <property type="entry name" value="Phosphonate-bd"/>
    <property type="match status" value="1"/>
</dbReference>
<evidence type="ECO:0000313" key="1">
    <source>
        <dbReference type="EMBL" id="GGB57409.1"/>
    </source>
</evidence>
<name>A0A916TPD1_9HYPH</name>
<dbReference type="PANTHER" id="PTHR35841:SF1">
    <property type="entry name" value="PHOSPHONATES-BINDING PERIPLASMIC PROTEIN"/>
    <property type="match status" value="1"/>
</dbReference>
<sequence>MALALFLVWLPLPAVGQTEMERFRFGVAVATDEETRARIEPFRLVLEDILDRPVDLYLIDTLGGLVDALTRGDIDYARLSASAYAATFTECSCVEPLVAGSPDGVSDRFHAILVTRAADPAITLADLKGTALGVEDAVSIAGYRVPLAGLAAEGINARTHFSTMVQMRDAVEGMRAVLEGRVAAAFGWSTLAGDPQTGYTAGTLNDLYLAGDGDLDRLAILWRSAGIPYSAHTVRTDLPDAVKRQLRAGLIDLKEDVPGAYFSIEPDLTGGFVPVLHSDYRAVLRIYDPAIRTVLSMP</sequence>
<organism evidence="1 2">
    <name type="scientific">Roseibium aquae</name>
    <dbReference type="NCBI Taxonomy" id="1323746"/>
    <lineage>
        <taxon>Bacteria</taxon>
        <taxon>Pseudomonadati</taxon>
        <taxon>Pseudomonadota</taxon>
        <taxon>Alphaproteobacteria</taxon>
        <taxon>Hyphomicrobiales</taxon>
        <taxon>Stappiaceae</taxon>
        <taxon>Roseibium</taxon>
    </lineage>
</organism>
<dbReference type="AlphaFoldDB" id="A0A916TPD1"/>
<comment type="caution">
    <text evidence="1">The sequence shown here is derived from an EMBL/GenBank/DDBJ whole genome shotgun (WGS) entry which is preliminary data.</text>
</comment>
<accession>A0A916TPD1</accession>
<dbReference type="PANTHER" id="PTHR35841">
    <property type="entry name" value="PHOSPHONATES-BINDING PERIPLASMIC PROTEIN"/>
    <property type="match status" value="1"/>
</dbReference>
<dbReference type="SUPFAM" id="SSF53850">
    <property type="entry name" value="Periplasmic binding protein-like II"/>
    <property type="match status" value="1"/>
</dbReference>
<reference evidence="1" key="2">
    <citation type="submission" date="2020-09" db="EMBL/GenBank/DDBJ databases">
        <authorList>
            <person name="Sun Q."/>
            <person name="Zhou Y."/>
        </authorList>
    </citation>
    <scope>NUCLEOTIDE SEQUENCE</scope>
    <source>
        <strain evidence="1">CGMCC 1.12426</strain>
    </source>
</reference>
<gene>
    <name evidence="1" type="ORF">GCM10011316_31890</name>
</gene>
<dbReference type="Gene3D" id="3.40.190.10">
    <property type="entry name" value="Periplasmic binding protein-like II"/>
    <property type="match status" value="2"/>
</dbReference>
<keyword evidence="2" id="KW-1185">Reference proteome</keyword>
<dbReference type="EMBL" id="BMFA01000010">
    <property type="protein sequence ID" value="GGB57409.1"/>
    <property type="molecule type" value="Genomic_DNA"/>
</dbReference>
<proteinExistence type="predicted"/>
<evidence type="ECO:0000313" key="2">
    <source>
        <dbReference type="Proteomes" id="UP000605148"/>
    </source>
</evidence>
<protein>
    <submittedName>
        <fullName evidence="1">Phosphonate ABC transporter substrate-binding protein</fullName>
    </submittedName>
</protein>
<reference evidence="1" key="1">
    <citation type="journal article" date="2014" name="Int. J. Syst. Evol. Microbiol.">
        <title>Complete genome sequence of Corynebacterium casei LMG S-19264T (=DSM 44701T), isolated from a smear-ripened cheese.</title>
        <authorList>
            <consortium name="US DOE Joint Genome Institute (JGI-PGF)"/>
            <person name="Walter F."/>
            <person name="Albersmeier A."/>
            <person name="Kalinowski J."/>
            <person name="Ruckert C."/>
        </authorList>
    </citation>
    <scope>NUCLEOTIDE SEQUENCE</scope>
    <source>
        <strain evidence="1">CGMCC 1.12426</strain>
    </source>
</reference>
<dbReference type="Proteomes" id="UP000605148">
    <property type="component" value="Unassembled WGS sequence"/>
</dbReference>